<evidence type="ECO:0000256" key="4">
    <source>
        <dbReference type="ARBA" id="ARBA00022691"/>
    </source>
</evidence>
<dbReference type="Gene3D" id="3.40.50.12160">
    <property type="entry name" value="Methylthiotransferase, N-terminal domain"/>
    <property type="match status" value="1"/>
</dbReference>
<dbReference type="SUPFAM" id="SSF102114">
    <property type="entry name" value="Radical SAM enzymes"/>
    <property type="match status" value="1"/>
</dbReference>
<dbReference type="Pfam" id="PF04055">
    <property type="entry name" value="Radical_SAM"/>
    <property type="match status" value="1"/>
</dbReference>
<feature type="domain" description="MTTase N-terminal" evidence="11">
    <location>
        <begin position="24"/>
        <end position="140"/>
    </location>
</feature>
<keyword evidence="7 9" id="KW-0411">Iron-sulfur</keyword>
<dbReference type="InterPro" id="IPR013848">
    <property type="entry name" value="Methylthiotransferase_N"/>
</dbReference>
<dbReference type="EC" id="2.8.4.3" evidence="8 9"/>
<dbReference type="EMBL" id="JANRMI010000002">
    <property type="protein sequence ID" value="MDG0816546.1"/>
    <property type="molecule type" value="Genomic_DNA"/>
</dbReference>
<dbReference type="PANTHER" id="PTHR43020:SF2">
    <property type="entry name" value="MITOCHONDRIAL TRNA METHYLTHIOTRANSFERASE CDK5RAP1"/>
    <property type="match status" value="1"/>
</dbReference>
<evidence type="ECO:0000256" key="8">
    <source>
        <dbReference type="ARBA" id="ARBA00033765"/>
    </source>
</evidence>
<dbReference type="GO" id="GO:0035597">
    <property type="term" value="F:tRNA-2-methylthio-N(6)-dimethylallyladenosine(37) synthase activity"/>
    <property type="evidence" value="ECO:0007669"/>
    <property type="project" value="UniProtKB-EC"/>
</dbReference>
<evidence type="ECO:0000256" key="9">
    <source>
        <dbReference type="HAMAP-Rule" id="MF_01864"/>
    </source>
</evidence>
<feature type="domain" description="Radical SAM core" evidence="12">
    <location>
        <begin position="163"/>
        <end position="391"/>
    </location>
</feature>
<keyword evidence="3 9" id="KW-0808">Transferase</keyword>
<dbReference type="SFLD" id="SFLDS00029">
    <property type="entry name" value="Radical_SAM"/>
    <property type="match status" value="1"/>
</dbReference>
<dbReference type="InterPro" id="IPR020612">
    <property type="entry name" value="Methylthiotransferase_CS"/>
</dbReference>
<evidence type="ECO:0000256" key="7">
    <source>
        <dbReference type="ARBA" id="ARBA00023014"/>
    </source>
</evidence>
<dbReference type="SFLD" id="SFLDG01082">
    <property type="entry name" value="B12-binding_domain_containing"/>
    <property type="match status" value="1"/>
</dbReference>
<dbReference type="InterPro" id="IPR023404">
    <property type="entry name" value="rSAM_horseshoe"/>
</dbReference>
<dbReference type="InterPro" id="IPR007197">
    <property type="entry name" value="rSAM"/>
</dbReference>
<dbReference type="SMART" id="SM00729">
    <property type="entry name" value="Elp3"/>
    <property type="match status" value="1"/>
</dbReference>
<comment type="similarity">
    <text evidence="9">Belongs to the methylthiotransferase family. MiaB subfamily.</text>
</comment>
<reference evidence="13" key="1">
    <citation type="submission" date="2022-08" db="EMBL/GenBank/DDBJ databases">
        <title>Novel Bdellovibrio Species Isolated from Svalbard: Designation Bdellovibrio svalbardensis.</title>
        <authorList>
            <person name="Mitchell R.J."/>
            <person name="Choi S.Y."/>
        </authorList>
    </citation>
    <scope>NUCLEOTIDE SEQUENCE</scope>
    <source>
        <strain evidence="13">PAP01</strain>
    </source>
</reference>
<keyword evidence="13" id="KW-0645">Protease</keyword>
<dbReference type="GO" id="GO:0006508">
    <property type="term" value="P:proteolysis"/>
    <property type="evidence" value="ECO:0007669"/>
    <property type="project" value="UniProtKB-KW"/>
</dbReference>
<dbReference type="PROSITE" id="PS51918">
    <property type="entry name" value="RADICAL_SAM"/>
    <property type="match status" value="1"/>
</dbReference>
<dbReference type="PROSITE" id="PS01278">
    <property type="entry name" value="MTTASE_RADICAL"/>
    <property type="match status" value="1"/>
</dbReference>
<comment type="caution">
    <text evidence="13">The sequence shown here is derived from an EMBL/GenBank/DDBJ whole genome shotgun (WGS) entry which is preliminary data.</text>
</comment>
<feature type="binding site" evidence="9">
    <location>
        <position position="69"/>
    </location>
    <ligand>
        <name>[4Fe-4S] cluster</name>
        <dbReference type="ChEBI" id="CHEBI:49883"/>
        <label>1</label>
    </ligand>
</feature>
<evidence type="ECO:0000313" key="14">
    <source>
        <dbReference type="Proteomes" id="UP001152321"/>
    </source>
</evidence>
<feature type="binding site" evidence="9">
    <location>
        <position position="184"/>
    </location>
    <ligand>
        <name>[4Fe-4S] cluster</name>
        <dbReference type="ChEBI" id="CHEBI:49883"/>
        <label>2</label>
        <note>4Fe-4S-S-AdoMet</note>
    </ligand>
</feature>
<evidence type="ECO:0000259" key="11">
    <source>
        <dbReference type="PROSITE" id="PS51449"/>
    </source>
</evidence>
<dbReference type="GO" id="GO:0008233">
    <property type="term" value="F:peptidase activity"/>
    <property type="evidence" value="ECO:0007669"/>
    <property type="project" value="UniProtKB-KW"/>
</dbReference>
<dbReference type="SFLD" id="SFLDF00273">
    <property type="entry name" value="(dimethylallyl)adenosine_tRNA"/>
    <property type="match status" value="1"/>
</dbReference>
<dbReference type="InterPro" id="IPR038135">
    <property type="entry name" value="Methylthiotransferase_N_sf"/>
</dbReference>
<evidence type="ECO:0000259" key="10">
    <source>
        <dbReference type="PROSITE" id="PS50926"/>
    </source>
</evidence>
<dbReference type="RefSeq" id="WP_277578024.1">
    <property type="nucleotide sequence ID" value="NZ_JANRMI010000002.1"/>
</dbReference>
<accession>A0ABT6DIC4</accession>
<dbReference type="HAMAP" id="MF_01864">
    <property type="entry name" value="tRNA_metthiotr_MiaB"/>
    <property type="match status" value="1"/>
</dbReference>
<comment type="subunit">
    <text evidence="9">Monomer.</text>
</comment>
<gene>
    <name evidence="9 13" type="primary">miaB</name>
    <name evidence="13" type="ORF">NWE73_09235</name>
</gene>
<evidence type="ECO:0000256" key="6">
    <source>
        <dbReference type="ARBA" id="ARBA00023004"/>
    </source>
</evidence>
<dbReference type="Gene3D" id="3.80.30.20">
    <property type="entry name" value="tm_1862 like domain"/>
    <property type="match status" value="1"/>
</dbReference>
<keyword evidence="9" id="KW-0963">Cytoplasm</keyword>
<evidence type="ECO:0000256" key="5">
    <source>
        <dbReference type="ARBA" id="ARBA00022723"/>
    </source>
</evidence>
<comment type="cofactor">
    <cofactor evidence="9">
        <name>[4Fe-4S] cluster</name>
        <dbReference type="ChEBI" id="CHEBI:49883"/>
    </cofactor>
    <text evidence="9">Binds 2 [4Fe-4S] clusters. One cluster is coordinated with 3 cysteines and an exchangeable S-adenosyl-L-methionine.</text>
</comment>
<dbReference type="InterPro" id="IPR002792">
    <property type="entry name" value="TRAM_dom"/>
</dbReference>
<dbReference type="PROSITE" id="PS50926">
    <property type="entry name" value="TRAM"/>
    <property type="match status" value="1"/>
</dbReference>
<dbReference type="InterPro" id="IPR005839">
    <property type="entry name" value="Methylthiotransferase"/>
</dbReference>
<feature type="domain" description="TRAM" evidence="10">
    <location>
        <begin position="394"/>
        <end position="456"/>
    </location>
</feature>
<feature type="binding site" evidence="9">
    <location>
        <position position="33"/>
    </location>
    <ligand>
        <name>[4Fe-4S] cluster</name>
        <dbReference type="ChEBI" id="CHEBI:49883"/>
        <label>1</label>
    </ligand>
</feature>
<comment type="function">
    <text evidence="1 9">Catalyzes the methylthiolation of N6-(dimethylallyl)adenosine (i(6)A), leading to the formation of 2-methylthio-N6-(dimethylallyl)adenosine (ms(2)i(6)A) at position 37 in tRNAs that read codons beginning with uridine.</text>
</comment>
<dbReference type="Proteomes" id="UP001152321">
    <property type="component" value="Unassembled WGS sequence"/>
</dbReference>
<evidence type="ECO:0000259" key="12">
    <source>
        <dbReference type="PROSITE" id="PS51918"/>
    </source>
</evidence>
<dbReference type="InterPro" id="IPR006463">
    <property type="entry name" value="MiaB_methiolase"/>
</dbReference>
<dbReference type="NCBIfam" id="TIGR00089">
    <property type="entry name" value="MiaB/RimO family radical SAM methylthiotransferase"/>
    <property type="match status" value="1"/>
</dbReference>
<evidence type="ECO:0000256" key="2">
    <source>
        <dbReference type="ARBA" id="ARBA00022485"/>
    </source>
</evidence>
<keyword evidence="5 9" id="KW-0479">Metal-binding</keyword>
<keyword evidence="14" id="KW-1185">Reference proteome</keyword>
<dbReference type="SFLD" id="SFLDG01061">
    <property type="entry name" value="methylthiotransferase"/>
    <property type="match status" value="1"/>
</dbReference>
<dbReference type="PROSITE" id="PS51449">
    <property type="entry name" value="MTTASE_N"/>
    <property type="match status" value="1"/>
</dbReference>
<dbReference type="InterPro" id="IPR058240">
    <property type="entry name" value="rSAM_sf"/>
</dbReference>
<dbReference type="Pfam" id="PF01938">
    <property type="entry name" value="TRAM"/>
    <property type="match status" value="1"/>
</dbReference>
<dbReference type="CDD" id="cd01335">
    <property type="entry name" value="Radical_SAM"/>
    <property type="match status" value="1"/>
</dbReference>
<dbReference type="NCBIfam" id="TIGR01574">
    <property type="entry name" value="miaB-methiolase"/>
    <property type="match status" value="1"/>
</dbReference>
<evidence type="ECO:0000256" key="3">
    <source>
        <dbReference type="ARBA" id="ARBA00022679"/>
    </source>
</evidence>
<proteinExistence type="inferred from homology"/>
<dbReference type="Pfam" id="PF00919">
    <property type="entry name" value="UPF0004"/>
    <property type="match status" value="1"/>
</dbReference>
<sequence>MPQTPDNSETTTSPVLNHDLGQGRGVWISTYGCQMNVNDTERMYSLLEMQNFVPVDEPEKADLIIINSCSVREKAVHKTMSEVGTFRKLKDKNPELRIGVGGCVGQQEKENLIKSQPMIDFVFGTDQIDNLPSLVAQTYEKRGKHVSAKFEHRAPYHIETMVRNPGVSTFVNITKGCDNFCTFCVVPYTRGREKSRPVQHIITDIRHLVKRGVKEVTLVGQNVNSYADENVDFSDLMAKVAKETDIERIRFTTSHPKDFDQKLADTIAQHSDKIMEYIHLPFQSGNTRILDRMNRIYTREEYFAKIEMLKKTIPNVVFSTDIIVGFPGETEEEFLDTVSMVEQVRFENIFAFVYSPRPFTKAAKYEDQVPEEIKSERLNRLFDIHEKMAFEIVKRYEGQTLKVLVEHADREQGKAKGRSTANKLVHFLGSEDLVGKTVDVRITKAFPSALRGELVQ</sequence>
<feature type="binding site" evidence="9">
    <location>
        <position position="177"/>
    </location>
    <ligand>
        <name>[4Fe-4S] cluster</name>
        <dbReference type="ChEBI" id="CHEBI:49883"/>
        <label>2</label>
        <note>4Fe-4S-S-AdoMet</note>
    </ligand>
</feature>
<feature type="binding site" evidence="9">
    <location>
        <position position="103"/>
    </location>
    <ligand>
        <name>[4Fe-4S] cluster</name>
        <dbReference type="ChEBI" id="CHEBI:49883"/>
        <label>1</label>
    </ligand>
</feature>
<organism evidence="13 14">
    <name type="scientific">Bdellovibrio svalbardensis</name>
    <dbReference type="NCBI Taxonomy" id="2972972"/>
    <lineage>
        <taxon>Bacteria</taxon>
        <taxon>Pseudomonadati</taxon>
        <taxon>Bdellovibrionota</taxon>
        <taxon>Bdellovibrionia</taxon>
        <taxon>Bdellovibrionales</taxon>
        <taxon>Pseudobdellovibrionaceae</taxon>
        <taxon>Bdellovibrio</taxon>
    </lineage>
</organism>
<comment type="subcellular location">
    <subcellularLocation>
        <location evidence="9">Cytoplasm</location>
    </subcellularLocation>
</comment>
<keyword evidence="2 9" id="KW-0004">4Fe-4S</keyword>
<dbReference type="InterPro" id="IPR006638">
    <property type="entry name" value="Elp3/MiaA/NifB-like_rSAM"/>
</dbReference>
<keyword evidence="6 9" id="KW-0408">Iron</keyword>
<evidence type="ECO:0000313" key="13">
    <source>
        <dbReference type="EMBL" id="MDG0816546.1"/>
    </source>
</evidence>
<name>A0ABT6DIC4_9BACT</name>
<keyword evidence="9" id="KW-0819">tRNA processing</keyword>
<evidence type="ECO:0000256" key="1">
    <source>
        <dbReference type="ARBA" id="ARBA00003234"/>
    </source>
</evidence>
<comment type="catalytic activity">
    <reaction evidence="9">
        <text>N(6)-dimethylallyladenosine(37) in tRNA + (sulfur carrier)-SH + AH2 + 2 S-adenosyl-L-methionine = 2-methylsulfanyl-N(6)-dimethylallyladenosine(37) in tRNA + (sulfur carrier)-H + 5'-deoxyadenosine + L-methionine + A + S-adenosyl-L-homocysteine + 2 H(+)</text>
        <dbReference type="Rhea" id="RHEA:37067"/>
        <dbReference type="Rhea" id="RHEA-COMP:10375"/>
        <dbReference type="Rhea" id="RHEA-COMP:10376"/>
        <dbReference type="Rhea" id="RHEA-COMP:14737"/>
        <dbReference type="Rhea" id="RHEA-COMP:14739"/>
        <dbReference type="ChEBI" id="CHEBI:13193"/>
        <dbReference type="ChEBI" id="CHEBI:15378"/>
        <dbReference type="ChEBI" id="CHEBI:17319"/>
        <dbReference type="ChEBI" id="CHEBI:17499"/>
        <dbReference type="ChEBI" id="CHEBI:29917"/>
        <dbReference type="ChEBI" id="CHEBI:57844"/>
        <dbReference type="ChEBI" id="CHEBI:57856"/>
        <dbReference type="ChEBI" id="CHEBI:59789"/>
        <dbReference type="ChEBI" id="CHEBI:64428"/>
        <dbReference type="ChEBI" id="CHEBI:74415"/>
        <dbReference type="ChEBI" id="CHEBI:74417"/>
        <dbReference type="EC" id="2.8.4.3"/>
    </reaction>
</comment>
<feature type="binding site" evidence="9">
    <location>
        <position position="181"/>
    </location>
    <ligand>
        <name>[4Fe-4S] cluster</name>
        <dbReference type="ChEBI" id="CHEBI:49883"/>
        <label>2</label>
        <note>4Fe-4S-S-AdoMet</note>
    </ligand>
</feature>
<dbReference type="PANTHER" id="PTHR43020">
    <property type="entry name" value="CDK5 REGULATORY SUBUNIT-ASSOCIATED PROTEIN 1"/>
    <property type="match status" value="1"/>
</dbReference>
<keyword evidence="13" id="KW-0378">Hydrolase</keyword>
<protein>
    <recommendedName>
        <fullName evidence="8 9">tRNA-2-methylthio-N(6)-dimethylallyladenosine synthase</fullName>
        <ecNumber evidence="8 9">2.8.4.3</ecNumber>
    </recommendedName>
    <alternativeName>
        <fullName evidence="9">(Dimethylallyl)adenosine tRNA methylthiotransferase MiaB</fullName>
    </alternativeName>
    <alternativeName>
        <fullName evidence="9">tRNA-i(6)A37 methylthiotransferase</fullName>
    </alternativeName>
</protein>
<keyword evidence="4 9" id="KW-0949">S-adenosyl-L-methionine</keyword>